<dbReference type="EMBL" id="AKHW03006178">
    <property type="protein sequence ID" value="KYO23710.1"/>
    <property type="molecule type" value="Genomic_DNA"/>
</dbReference>
<reference evidence="1 2" key="1">
    <citation type="journal article" date="2012" name="Genome Biol.">
        <title>Sequencing three crocodilian genomes to illuminate the evolution of archosaurs and amniotes.</title>
        <authorList>
            <person name="St John J.A."/>
            <person name="Braun E.L."/>
            <person name="Isberg S.R."/>
            <person name="Miles L.G."/>
            <person name="Chong A.Y."/>
            <person name="Gongora J."/>
            <person name="Dalzell P."/>
            <person name="Moran C."/>
            <person name="Bed'hom B."/>
            <person name="Abzhanov A."/>
            <person name="Burgess S.C."/>
            <person name="Cooksey A.M."/>
            <person name="Castoe T.A."/>
            <person name="Crawford N.G."/>
            <person name="Densmore L.D."/>
            <person name="Drew J.C."/>
            <person name="Edwards S.V."/>
            <person name="Faircloth B.C."/>
            <person name="Fujita M.K."/>
            <person name="Greenwold M.J."/>
            <person name="Hoffmann F.G."/>
            <person name="Howard J.M."/>
            <person name="Iguchi T."/>
            <person name="Janes D.E."/>
            <person name="Khan S.Y."/>
            <person name="Kohno S."/>
            <person name="de Koning A.J."/>
            <person name="Lance S.L."/>
            <person name="McCarthy F.M."/>
            <person name="McCormack J.E."/>
            <person name="Merchant M.E."/>
            <person name="Peterson D.G."/>
            <person name="Pollock D.D."/>
            <person name="Pourmand N."/>
            <person name="Raney B.J."/>
            <person name="Roessler K.A."/>
            <person name="Sanford J.R."/>
            <person name="Sawyer R.H."/>
            <person name="Schmidt C.J."/>
            <person name="Triplett E.W."/>
            <person name="Tuberville T.D."/>
            <person name="Venegas-Anaya M."/>
            <person name="Howard J.T."/>
            <person name="Jarvis E.D."/>
            <person name="Guillette L.J.Jr."/>
            <person name="Glenn T.C."/>
            <person name="Green R.E."/>
            <person name="Ray D.A."/>
        </authorList>
    </citation>
    <scope>NUCLEOTIDE SEQUENCE [LARGE SCALE GENOMIC DNA]</scope>
    <source>
        <strain evidence="1">KSC_2009_1</strain>
    </source>
</reference>
<gene>
    <name evidence="1" type="ORF">Y1Q_0002333</name>
</gene>
<accession>A0A151MH47</accession>
<keyword evidence="2" id="KW-1185">Reference proteome</keyword>
<evidence type="ECO:0000313" key="2">
    <source>
        <dbReference type="Proteomes" id="UP000050525"/>
    </source>
</evidence>
<proteinExistence type="predicted"/>
<dbReference type="AlphaFoldDB" id="A0A151MH47"/>
<evidence type="ECO:0000313" key="1">
    <source>
        <dbReference type="EMBL" id="KYO23710.1"/>
    </source>
</evidence>
<name>A0A151MH47_ALLMI</name>
<organism evidence="1 2">
    <name type="scientific">Alligator mississippiensis</name>
    <name type="common">American alligator</name>
    <dbReference type="NCBI Taxonomy" id="8496"/>
    <lineage>
        <taxon>Eukaryota</taxon>
        <taxon>Metazoa</taxon>
        <taxon>Chordata</taxon>
        <taxon>Craniata</taxon>
        <taxon>Vertebrata</taxon>
        <taxon>Euteleostomi</taxon>
        <taxon>Archelosauria</taxon>
        <taxon>Archosauria</taxon>
        <taxon>Crocodylia</taxon>
        <taxon>Alligatoridae</taxon>
        <taxon>Alligatorinae</taxon>
        <taxon>Alligator</taxon>
    </lineage>
</organism>
<protein>
    <submittedName>
        <fullName evidence="1">Uncharacterized protein</fullName>
    </submittedName>
</protein>
<dbReference type="Proteomes" id="UP000050525">
    <property type="component" value="Unassembled WGS sequence"/>
</dbReference>
<sequence>MLATAATFYRELYTKRPVDPETKDQYWDPQGGRAVAAGGRLDTGGTREDPPEFQEWVDFDPELSGRTAWEKMEVKAKYMSQICKLAMGAESKTTCLVRYFAGHLLRYWEVFTPPIGRPWLTDPPQFYKILNQFHSLNGLHNAGPATMTSHKKIQETVRLRDIILSMDLLLGDACQAVWECICHNGLCKDHRDLN</sequence>
<comment type="caution">
    <text evidence="1">The sequence shown here is derived from an EMBL/GenBank/DDBJ whole genome shotgun (WGS) entry which is preliminary data.</text>
</comment>